<reference evidence="2 3" key="1">
    <citation type="journal article" date="2018" name="PLoS ONE">
        <title>The draft genome of Kipferlia bialata reveals reductive genome evolution in fornicate parasites.</title>
        <authorList>
            <person name="Tanifuji G."/>
            <person name="Takabayashi S."/>
            <person name="Kume K."/>
            <person name="Takagi M."/>
            <person name="Nakayama T."/>
            <person name="Kamikawa R."/>
            <person name="Inagaki Y."/>
            <person name="Hashimoto T."/>
        </authorList>
    </citation>
    <scope>NUCLEOTIDE SEQUENCE [LARGE SCALE GENOMIC DNA]</scope>
    <source>
        <strain evidence="2">NY0173</strain>
    </source>
</reference>
<gene>
    <name evidence="2" type="ORF">KIPB_011376</name>
</gene>
<feature type="non-terminal residue" evidence="2">
    <location>
        <position position="809"/>
    </location>
</feature>
<name>A0A9K3D4M0_9EUKA</name>
<comment type="caution">
    <text evidence="2">The sequence shown here is derived from an EMBL/GenBank/DDBJ whole genome shotgun (WGS) entry which is preliminary data.</text>
</comment>
<sequence length="809" mass="82731">ELSVPVPLSVDGAATATSIVSSSVKSLGTEPLVLASDDMSLTLRSVGIVASGSLYVGDSLTVMDSLSVDTIDAQSGDTVTVDDNLTVTGDITLESDVISASDFDVKVGSKTYTIGESQLSVPVPLSVTGDTSLAGDVKLSAGHNLEIGGKSVVSVSSSTTRIGSGTTRVDVPGSLSAGDIQDTPIGGTTPAAGTFSSLALDGGYVLPPTDGTLGQVLTTDGAGNASWGLPPAPTVIAAAAEALTAGDPVVMNSLGSLSLVTSYSAGLGDMSALGRDVGNEHVDMAEDADGNIIVVYTDTSNYGAYARLVATVGSSVLFGPEYEFAPITDEVYFPVITYDPTNDCFVIVYLVKNTTTSARTGHAVVARLNANSLSFGVVSDTIANIKGINALPRIHTVNHASASAMMLVYSDTMSVTYGRTLSVDNTDTIVFGTDIEVFPATTTPGPRIAYDSVLDASLVVQWGQVAVIKVTVGVVSVGTYVQIPSAVEIDVAFDPISHKAVIVYSGATETHACVATITGDTVSVGTSSVVTTQTVGTVSITYDESQQAFMIVTLDNDTAMHGTMWVARIEADDTVSFGSPMHYTDTYQPTRVGVYYSRSSDCTMVLSSLSEIRMYSKNTRVTLSDGTFIGLVNDDTAAGDMAVVGDGRVDTGVVASMTAGDVHMSTGDATASISLETGSATMSADTDLSLVVGTTEIVTATDGVTVSGPLSTSSTLAVTSTATLSGNVYASLNAYVTGKVFTNTIQARTGSTVTINDKLTVAGDLTLESDIVSASGFRIYAGAKSYTIGETELSVPVPLSVDGAATATS</sequence>
<dbReference type="AlphaFoldDB" id="A0A9K3D4M0"/>
<feature type="non-terminal residue" evidence="2">
    <location>
        <position position="1"/>
    </location>
</feature>
<dbReference type="Proteomes" id="UP000265618">
    <property type="component" value="Unassembled WGS sequence"/>
</dbReference>
<dbReference type="EMBL" id="BDIP01004602">
    <property type="protein sequence ID" value="GIQ89004.1"/>
    <property type="molecule type" value="Genomic_DNA"/>
</dbReference>
<protein>
    <submittedName>
        <fullName evidence="2">Uncharacterized protein</fullName>
    </submittedName>
</protein>
<feature type="region of interest" description="Disordered" evidence="1">
    <location>
        <begin position="161"/>
        <end position="185"/>
    </location>
</feature>
<evidence type="ECO:0000313" key="3">
    <source>
        <dbReference type="Proteomes" id="UP000265618"/>
    </source>
</evidence>
<evidence type="ECO:0000256" key="1">
    <source>
        <dbReference type="SAM" id="MobiDB-lite"/>
    </source>
</evidence>
<proteinExistence type="predicted"/>
<evidence type="ECO:0000313" key="2">
    <source>
        <dbReference type="EMBL" id="GIQ89004.1"/>
    </source>
</evidence>
<accession>A0A9K3D4M0</accession>
<organism evidence="2 3">
    <name type="scientific">Kipferlia bialata</name>
    <dbReference type="NCBI Taxonomy" id="797122"/>
    <lineage>
        <taxon>Eukaryota</taxon>
        <taxon>Metamonada</taxon>
        <taxon>Carpediemonas-like organisms</taxon>
        <taxon>Kipferlia</taxon>
    </lineage>
</organism>
<keyword evidence="3" id="KW-1185">Reference proteome</keyword>